<dbReference type="SMART" id="SM00916">
    <property type="entry name" value="L51_S25_CI-B8"/>
    <property type="match status" value="1"/>
</dbReference>
<gene>
    <name evidence="12" type="primary">MRPL43</name>
    <name evidence="12" type="ORF">FOZ61_002875</name>
</gene>
<evidence type="ECO:0000256" key="7">
    <source>
        <dbReference type="ARBA" id="ARBA00023136"/>
    </source>
</evidence>
<dbReference type="Gene3D" id="3.40.30.10">
    <property type="entry name" value="Glutaredoxin"/>
    <property type="match status" value="1"/>
</dbReference>
<evidence type="ECO:0000256" key="4">
    <source>
        <dbReference type="ARBA" id="ARBA00022692"/>
    </source>
</evidence>
<evidence type="ECO:0000256" key="6">
    <source>
        <dbReference type="ARBA" id="ARBA00023128"/>
    </source>
</evidence>
<accession>A0A7J6LSB5</accession>
<protein>
    <recommendedName>
        <fullName evidence="9">Palmitoyltransferase</fullName>
        <ecNumber evidence="9">2.3.1.225</ecNumber>
    </recommendedName>
</protein>
<keyword evidence="12" id="KW-0687">Ribonucleoprotein</keyword>
<evidence type="ECO:0000256" key="10">
    <source>
        <dbReference type="SAM" id="MobiDB-lite"/>
    </source>
</evidence>
<keyword evidence="4 9" id="KW-0812">Transmembrane</keyword>
<sequence>MSAHEAVDNNDTTINGDSSIPPLNRHSDGSNKTPDAGVAHAWYATFQLQMLQPLAVEIVLPIIFYASALLMAIMGLITMYIDPADSCIFDETIADASPNGGSLYCSGCNSFVCTGSKHCRVCNKCVRNFDHHCKWLNTCVGSLNYKFFAWSLGSTVICTGVYVACCIIILSFNDIDRWNALYGWGEGSYYPLQIIPLVINSLFFIGASHLAAFHIYLTITGITTYEFIIGNRDRIASTGIGVGALPSHDHHQQQEEVTGDDISTSQHHHHHHLSRRSSMDLESIAESVGVSVGQVDNPRQPTIQELAAIASSSPNILLLLSMNAHTGAWHLKKVIIRYSETGGSSLGVRFFFRHLLQPWRDRNPQVEVITTHSQYEHPQLTGEWASGDTYTTNMRKLRPWQIEDLMNLYRNSEGPNLFLRHGGPRIWTERRSIQGLWQPSPEGALVALKWFHKPDKPPVYLKYSPTSVKLARQHISYGKGRWGQISTTENDDDDHADVSKGFNRRELEDIFKSPFIA</sequence>
<feature type="compositionally biased region" description="Polar residues" evidence="10">
    <location>
        <begin position="9"/>
        <end position="18"/>
    </location>
</feature>
<dbReference type="GO" id="GO:0019706">
    <property type="term" value="F:protein-cysteine S-palmitoyltransferase activity"/>
    <property type="evidence" value="ECO:0007669"/>
    <property type="project" value="UniProtKB-EC"/>
</dbReference>
<evidence type="ECO:0000256" key="8">
    <source>
        <dbReference type="ARBA" id="ARBA00023315"/>
    </source>
</evidence>
<evidence type="ECO:0000256" key="5">
    <source>
        <dbReference type="ARBA" id="ARBA00022989"/>
    </source>
</evidence>
<dbReference type="InterPro" id="IPR036249">
    <property type="entry name" value="Thioredoxin-like_sf"/>
</dbReference>
<dbReference type="PANTHER" id="PTHR22883:SF203">
    <property type="entry name" value="PALMITOYLTRANSFERASE"/>
    <property type="match status" value="1"/>
</dbReference>
<dbReference type="InterPro" id="IPR001594">
    <property type="entry name" value="Palmitoyltrfase_DHHC"/>
</dbReference>
<dbReference type="GO" id="GO:0005840">
    <property type="term" value="C:ribosome"/>
    <property type="evidence" value="ECO:0007669"/>
    <property type="project" value="UniProtKB-KW"/>
</dbReference>
<keyword evidence="3 9" id="KW-0808">Transferase</keyword>
<keyword evidence="8 9" id="KW-0012">Acyltransferase</keyword>
<evidence type="ECO:0000256" key="2">
    <source>
        <dbReference type="ARBA" id="ARBA00004173"/>
    </source>
</evidence>
<evidence type="ECO:0000313" key="12">
    <source>
        <dbReference type="EMBL" id="KAF4661890.1"/>
    </source>
</evidence>
<comment type="caution">
    <text evidence="12">The sequence shown here is derived from an EMBL/GenBank/DDBJ whole genome shotgun (WGS) entry which is preliminary data.</text>
</comment>
<evidence type="ECO:0000313" key="13">
    <source>
        <dbReference type="Proteomes" id="UP000570595"/>
    </source>
</evidence>
<keyword evidence="6" id="KW-0496">Mitochondrion</keyword>
<dbReference type="SUPFAM" id="SSF52833">
    <property type="entry name" value="Thioredoxin-like"/>
    <property type="match status" value="1"/>
</dbReference>
<proteinExistence type="inferred from homology"/>
<evidence type="ECO:0000256" key="1">
    <source>
        <dbReference type="ARBA" id="ARBA00004141"/>
    </source>
</evidence>
<evidence type="ECO:0000259" key="11">
    <source>
        <dbReference type="SMART" id="SM00916"/>
    </source>
</evidence>
<feature type="compositionally biased region" description="Basic residues" evidence="10">
    <location>
        <begin position="266"/>
        <end position="275"/>
    </location>
</feature>
<dbReference type="PANTHER" id="PTHR22883">
    <property type="entry name" value="ZINC FINGER DHHC DOMAIN CONTAINING PROTEIN"/>
    <property type="match status" value="1"/>
</dbReference>
<keyword evidence="12" id="KW-0689">Ribosomal protein</keyword>
<dbReference type="Proteomes" id="UP000570595">
    <property type="component" value="Unassembled WGS sequence"/>
</dbReference>
<dbReference type="GO" id="GO:0005783">
    <property type="term" value="C:endoplasmic reticulum"/>
    <property type="evidence" value="ECO:0007669"/>
    <property type="project" value="TreeGrafter"/>
</dbReference>
<dbReference type="EC" id="2.3.1.225" evidence="9"/>
<dbReference type="EMBL" id="JABAHT010000184">
    <property type="protein sequence ID" value="KAF4661890.1"/>
    <property type="molecule type" value="Genomic_DNA"/>
</dbReference>
<feature type="transmembrane region" description="Helical" evidence="9">
    <location>
        <begin position="192"/>
        <end position="217"/>
    </location>
</feature>
<comment type="similarity">
    <text evidence="9">Belongs to the DHHC palmitoyltransferase family.</text>
</comment>
<organism evidence="12 13">
    <name type="scientific">Perkinsus olseni</name>
    <name type="common">Perkinsus atlanticus</name>
    <dbReference type="NCBI Taxonomy" id="32597"/>
    <lineage>
        <taxon>Eukaryota</taxon>
        <taxon>Sar</taxon>
        <taxon>Alveolata</taxon>
        <taxon>Perkinsozoa</taxon>
        <taxon>Perkinsea</taxon>
        <taxon>Perkinsida</taxon>
        <taxon>Perkinsidae</taxon>
        <taxon>Perkinsus</taxon>
    </lineage>
</organism>
<feature type="transmembrane region" description="Helical" evidence="9">
    <location>
        <begin position="147"/>
        <end position="172"/>
    </location>
</feature>
<feature type="transmembrane region" description="Helical" evidence="9">
    <location>
        <begin position="58"/>
        <end position="81"/>
    </location>
</feature>
<dbReference type="GO" id="GO:0016020">
    <property type="term" value="C:membrane"/>
    <property type="evidence" value="ECO:0007669"/>
    <property type="project" value="UniProtKB-SubCell"/>
</dbReference>
<evidence type="ECO:0000256" key="9">
    <source>
        <dbReference type="RuleBase" id="RU079119"/>
    </source>
</evidence>
<dbReference type="AlphaFoldDB" id="A0A7J6LSB5"/>
<comment type="domain">
    <text evidence="9">The DHHC domain is required for palmitoyltransferase activity.</text>
</comment>
<comment type="subcellular location">
    <subcellularLocation>
        <location evidence="1">Membrane</location>
        <topology evidence="1">Multi-pass membrane protein</topology>
    </subcellularLocation>
    <subcellularLocation>
        <location evidence="2">Mitochondrion</location>
    </subcellularLocation>
</comment>
<name>A0A7J6LSB5_PEROL</name>
<feature type="domain" description="Ribosomal protein/NADH dehydrogenase" evidence="11">
    <location>
        <begin position="340"/>
        <end position="413"/>
    </location>
</feature>
<dbReference type="InterPro" id="IPR039859">
    <property type="entry name" value="PFA4/ZDH16/20/ERF2-like"/>
</dbReference>
<keyword evidence="5 9" id="KW-1133">Transmembrane helix</keyword>
<dbReference type="PROSITE" id="PS50216">
    <property type="entry name" value="DHHC"/>
    <property type="match status" value="1"/>
</dbReference>
<comment type="catalytic activity">
    <reaction evidence="9">
        <text>L-cysteinyl-[protein] + hexadecanoyl-CoA = S-hexadecanoyl-L-cysteinyl-[protein] + CoA</text>
        <dbReference type="Rhea" id="RHEA:36683"/>
        <dbReference type="Rhea" id="RHEA-COMP:10131"/>
        <dbReference type="Rhea" id="RHEA-COMP:11032"/>
        <dbReference type="ChEBI" id="CHEBI:29950"/>
        <dbReference type="ChEBI" id="CHEBI:57287"/>
        <dbReference type="ChEBI" id="CHEBI:57379"/>
        <dbReference type="ChEBI" id="CHEBI:74151"/>
        <dbReference type="EC" id="2.3.1.225"/>
    </reaction>
</comment>
<dbReference type="InterPro" id="IPR007741">
    <property type="entry name" value="Ribosomal_mL43/mS25/NADH_DH"/>
</dbReference>
<reference evidence="12 13" key="1">
    <citation type="submission" date="2020-04" db="EMBL/GenBank/DDBJ databases">
        <title>Perkinsus olseni comparative genomics.</title>
        <authorList>
            <person name="Bogema D.R."/>
        </authorList>
    </citation>
    <scope>NUCLEOTIDE SEQUENCE [LARGE SCALE GENOMIC DNA]</scope>
    <source>
        <strain evidence="12">ATCC PRA-179</strain>
    </source>
</reference>
<evidence type="ECO:0000256" key="3">
    <source>
        <dbReference type="ARBA" id="ARBA00022679"/>
    </source>
</evidence>
<feature type="region of interest" description="Disordered" evidence="10">
    <location>
        <begin position="1"/>
        <end position="32"/>
    </location>
</feature>
<dbReference type="GO" id="GO:0005794">
    <property type="term" value="C:Golgi apparatus"/>
    <property type="evidence" value="ECO:0007669"/>
    <property type="project" value="TreeGrafter"/>
</dbReference>
<feature type="region of interest" description="Disordered" evidence="10">
    <location>
        <begin position="248"/>
        <end position="278"/>
    </location>
</feature>
<dbReference type="Pfam" id="PF01529">
    <property type="entry name" value="DHHC"/>
    <property type="match status" value="1"/>
</dbReference>
<dbReference type="GO" id="GO:0005739">
    <property type="term" value="C:mitochondrion"/>
    <property type="evidence" value="ECO:0007669"/>
    <property type="project" value="UniProtKB-SubCell"/>
</dbReference>
<keyword evidence="7 9" id="KW-0472">Membrane</keyword>
<dbReference type="GO" id="GO:0006612">
    <property type="term" value="P:protein targeting to membrane"/>
    <property type="evidence" value="ECO:0007669"/>
    <property type="project" value="TreeGrafter"/>
</dbReference>
<dbReference type="OrthoDB" id="88at2759"/>